<accession>A0A562LGV5</accession>
<keyword evidence="1" id="KW-1133">Transmembrane helix</keyword>
<dbReference type="AlphaFoldDB" id="A0A562LGV5"/>
<dbReference type="EMBL" id="VLKP01000014">
    <property type="protein sequence ID" value="TWI06826.1"/>
    <property type="molecule type" value="Genomic_DNA"/>
</dbReference>
<keyword evidence="3" id="KW-1185">Reference proteome</keyword>
<evidence type="ECO:0000313" key="3">
    <source>
        <dbReference type="Proteomes" id="UP000316471"/>
    </source>
</evidence>
<sequence>MSNTRLLRPWRQPRLLLLAWLLLIGAVVVGSLLPSATLPEPSFAGIDKVEHLAAYAVLSAGAVLLFVPARAQLLAAVALVALGASLEAAQAAWTTSRLADPADMAANTLGVVLGWWVGRKMVARLRLPDGRQAG</sequence>
<feature type="transmembrane region" description="Helical" evidence="1">
    <location>
        <begin position="74"/>
        <end position="93"/>
    </location>
</feature>
<dbReference type="Proteomes" id="UP000316471">
    <property type="component" value="Unassembled WGS sequence"/>
</dbReference>
<organism evidence="2 3">
    <name type="scientific">Aerolutibacter ruishenii</name>
    <dbReference type="NCBI Taxonomy" id="686800"/>
    <lineage>
        <taxon>Bacteria</taxon>
        <taxon>Pseudomonadati</taxon>
        <taxon>Pseudomonadota</taxon>
        <taxon>Gammaproteobacteria</taxon>
        <taxon>Lysobacterales</taxon>
        <taxon>Lysobacteraceae</taxon>
        <taxon>Aerolutibacter</taxon>
    </lineage>
</organism>
<dbReference type="RefSeq" id="WP_144816722.1">
    <property type="nucleotide sequence ID" value="NZ_VLKP01000014.1"/>
</dbReference>
<feature type="transmembrane region" description="Helical" evidence="1">
    <location>
        <begin position="49"/>
        <end position="67"/>
    </location>
</feature>
<proteinExistence type="predicted"/>
<protein>
    <submittedName>
        <fullName evidence="2">VanZ family protein</fullName>
    </submittedName>
</protein>
<evidence type="ECO:0000313" key="2">
    <source>
        <dbReference type="EMBL" id="TWI06826.1"/>
    </source>
</evidence>
<keyword evidence="1" id="KW-0812">Transmembrane</keyword>
<evidence type="ECO:0000256" key="1">
    <source>
        <dbReference type="SAM" id="Phobius"/>
    </source>
</evidence>
<reference evidence="2 3" key="1">
    <citation type="journal article" date="2015" name="Stand. Genomic Sci.">
        <title>Genomic Encyclopedia of Bacterial and Archaeal Type Strains, Phase III: the genomes of soil and plant-associated and newly described type strains.</title>
        <authorList>
            <person name="Whitman W.B."/>
            <person name="Woyke T."/>
            <person name="Klenk H.P."/>
            <person name="Zhou Y."/>
            <person name="Lilburn T.G."/>
            <person name="Beck B.J."/>
            <person name="De Vos P."/>
            <person name="Vandamme P."/>
            <person name="Eisen J.A."/>
            <person name="Garrity G."/>
            <person name="Hugenholtz P."/>
            <person name="Kyrpides N.C."/>
        </authorList>
    </citation>
    <scope>NUCLEOTIDE SEQUENCE [LARGE SCALE GENOMIC DNA]</scope>
    <source>
        <strain evidence="2 3">CGMCC 1.10136</strain>
    </source>
</reference>
<comment type="caution">
    <text evidence="2">The sequence shown here is derived from an EMBL/GenBank/DDBJ whole genome shotgun (WGS) entry which is preliminary data.</text>
</comment>
<dbReference type="PANTHER" id="PTHR28008:SF1">
    <property type="entry name" value="DOMAIN PROTEIN, PUTATIVE (AFU_ORTHOLOGUE AFUA_3G10980)-RELATED"/>
    <property type="match status" value="1"/>
</dbReference>
<gene>
    <name evidence="2" type="ORF">IP93_02818</name>
</gene>
<keyword evidence="1" id="KW-0472">Membrane</keyword>
<dbReference type="OrthoDB" id="3790495at2"/>
<dbReference type="PANTHER" id="PTHR28008">
    <property type="entry name" value="DOMAIN PROTEIN, PUTATIVE (AFU_ORTHOLOGUE AFUA_3G10980)-RELATED"/>
    <property type="match status" value="1"/>
</dbReference>
<name>A0A562LGV5_9GAMM</name>